<accession>A0A660E3Y3</accession>
<dbReference type="InterPro" id="IPR036397">
    <property type="entry name" value="RNaseH_sf"/>
</dbReference>
<dbReference type="SUPFAM" id="SSF53098">
    <property type="entry name" value="Ribonuclease H-like"/>
    <property type="match status" value="1"/>
</dbReference>
<dbReference type="RefSeq" id="WP_130852131.1">
    <property type="nucleotide sequence ID" value="NZ_UYIG01000141.1"/>
</dbReference>
<dbReference type="GO" id="GO:0003676">
    <property type="term" value="F:nucleic acid binding"/>
    <property type="evidence" value="ECO:0007669"/>
    <property type="project" value="InterPro"/>
</dbReference>
<proteinExistence type="predicted"/>
<dbReference type="Proteomes" id="UP000289996">
    <property type="component" value="Unassembled WGS sequence"/>
</dbReference>
<dbReference type="EMBL" id="UYIG01000141">
    <property type="protein sequence ID" value="VDG29421.1"/>
    <property type="molecule type" value="Genomic_DNA"/>
</dbReference>
<evidence type="ECO:0000313" key="1">
    <source>
        <dbReference type="EMBL" id="VDG29421.1"/>
    </source>
</evidence>
<protein>
    <submittedName>
        <fullName evidence="1">Uncharacterized protein</fullName>
    </submittedName>
</protein>
<reference evidence="1 2" key="1">
    <citation type="submission" date="2018-11" db="EMBL/GenBank/DDBJ databases">
        <authorList>
            <person name="Wuyts S."/>
        </authorList>
    </citation>
    <scope>NUCLEOTIDE SEQUENCE [LARGE SCALE GENOMIC DNA]</scope>
    <source>
        <strain evidence="1">Lactobacillus mudanjiangensis AMBF249</strain>
    </source>
</reference>
<organism evidence="1 2">
    <name type="scientific">Lactiplantibacillus mudanjiangensis</name>
    <dbReference type="NCBI Taxonomy" id="1296538"/>
    <lineage>
        <taxon>Bacteria</taxon>
        <taxon>Bacillati</taxon>
        <taxon>Bacillota</taxon>
        <taxon>Bacilli</taxon>
        <taxon>Lactobacillales</taxon>
        <taxon>Lactobacillaceae</taxon>
        <taxon>Lactiplantibacillus</taxon>
    </lineage>
</organism>
<dbReference type="OrthoDB" id="2325411at2"/>
<gene>
    <name evidence="1" type="ORF">MUDAN_MDHGFNIF_00976</name>
</gene>
<name>A0A660E3Y3_9LACO</name>
<evidence type="ECO:0000313" key="2">
    <source>
        <dbReference type="Proteomes" id="UP000289996"/>
    </source>
</evidence>
<keyword evidence="2" id="KW-1185">Reference proteome</keyword>
<dbReference type="Gene3D" id="3.30.420.10">
    <property type="entry name" value="Ribonuclease H-like superfamily/Ribonuclease H"/>
    <property type="match status" value="1"/>
</dbReference>
<dbReference type="AlphaFoldDB" id="A0A660E3Y3"/>
<sequence length="403" mass="45869">MQTTLAFLERIIPDHPNQVYLLNYPVCTVNEQRQLTPLASALSFGIVTQLTLDSKNRYRITFSANQPFLLTKKKVAQTYDNPGQLDPESLLKANGYQLVPDFDQHLTTDQQFQNRLDTSLTNFQQLKRIPSRYITVDCEFGPFFKKHGVGNWQPALIHGMNTGIYQLSALSFDAHHQTELLFDHYLDNPYFLPEKQLTGLAETGLTLVEYQQQANPVTVLKAFINQVLASHRPLAFWDARYDLKCLRWLMATYYDRLTANEHRLIKQPFQLFDSELYTDAVINRANHQANLGQHLLPLNGVAGLLNIANPHQHNALWDALTIHHVIEKLTQLKVEPVQVLTAPQPPAIPPTLALPTPKTKDHKYQLVHQLRSTGQTYREIAATVGISISGVNYILKKHPITNS</sequence>
<dbReference type="InterPro" id="IPR012337">
    <property type="entry name" value="RNaseH-like_sf"/>
</dbReference>